<dbReference type="AlphaFoldDB" id="A0A6J7GFN3"/>
<feature type="domain" description="Thiolase N-terminal" evidence="4">
    <location>
        <begin position="19"/>
        <end position="275"/>
    </location>
</feature>
<dbReference type="EMBL" id="CAFBMJ010000083">
    <property type="protein sequence ID" value="CAB4907147.1"/>
    <property type="molecule type" value="Genomic_DNA"/>
</dbReference>
<dbReference type="InterPro" id="IPR020615">
    <property type="entry name" value="Thiolase_acyl_enz_int_AS"/>
</dbReference>
<dbReference type="NCBIfam" id="TIGR01930">
    <property type="entry name" value="AcCoA-C-Actrans"/>
    <property type="match status" value="1"/>
</dbReference>
<evidence type="ECO:0000256" key="3">
    <source>
        <dbReference type="ARBA" id="ARBA00023315"/>
    </source>
</evidence>
<comment type="similarity">
    <text evidence="1">Belongs to the thiolase-like superfamily. Thiolase family.</text>
</comment>
<reference evidence="6" key="1">
    <citation type="submission" date="2020-05" db="EMBL/GenBank/DDBJ databases">
        <authorList>
            <person name="Chiriac C."/>
            <person name="Salcher M."/>
            <person name="Ghai R."/>
            <person name="Kavagutti S V."/>
        </authorList>
    </citation>
    <scope>NUCLEOTIDE SEQUENCE</scope>
</reference>
<dbReference type="InterPro" id="IPR020616">
    <property type="entry name" value="Thiolase_N"/>
</dbReference>
<feature type="domain" description="Thiolase C-terminal" evidence="5">
    <location>
        <begin position="284"/>
        <end position="405"/>
    </location>
</feature>
<dbReference type="SUPFAM" id="SSF53901">
    <property type="entry name" value="Thiolase-like"/>
    <property type="match status" value="2"/>
</dbReference>
<organism evidence="6">
    <name type="scientific">freshwater metagenome</name>
    <dbReference type="NCBI Taxonomy" id="449393"/>
    <lineage>
        <taxon>unclassified sequences</taxon>
        <taxon>metagenomes</taxon>
        <taxon>ecological metagenomes</taxon>
    </lineage>
</organism>
<evidence type="ECO:0000313" key="6">
    <source>
        <dbReference type="EMBL" id="CAB4907147.1"/>
    </source>
</evidence>
<name>A0A6J7GFN3_9ZZZZ</name>
<dbReference type="InterPro" id="IPR020617">
    <property type="entry name" value="Thiolase_C"/>
</dbReference>
<accession>A0A6J7GFN3</accession>
<proteinExistence type="inferred from homology"/>
<dbReference type="Gene3D" id="3.40.47.10">
    <property type="match status" value="2"/>
</dbReference>
<dbReference type="Pfam" id="PF02803">
    <property type="entry name" value="Thiolase_C"/>
    <property type="match status" value="1"/>
</dbReference>
<evidence type="ECO:0000256" key="2">
    <source>
        <dbReference type="ARBA" id="ARBA00022679"/>
    </source>
</evidence>
<keyword evidence="3" id="KW-0012">Acyltransferase</keyword>
<gene>
    <name evidence="6" type="ORF">UFOPK3573_00990</name>
    <name evidence="7" type="ORF">UFOPK3879_01296</name>
</gene>
<evidence type="ECO:0000256" key="1">
    <source>
        <dbReference type="ARBA" id="ARBA00010982"/>
    </source>
</evidence>
<dbReference type="PROSITE" id="PS00098">
    <property type="entry name" value="THIOLASE_1"/>
    <property type="match status" value="1"/>
</dbReference>
<keyword evidence="2" id="KW-0808">Transferase</keyword>
<dbReference type="PROSITE" id="PS00737">
    <property type="entry name" value="THIOLASE_2"/>
    <property type="match status" value="1"/>
</dbReference>
<dbReference type="PIRSF" id="PIRSF000429">
    <property type="entry name" value="Ac-CoA_Ac_transf"/>
    <property type="match status" value="1"/>
</dbReference>
<evidence type="ECO:0000259" key="5">
    <source>
        <dbReference type="Pfam" id="PF02803"/>
    </source>
</evidence>
<evidence type="ECO:0000313" key="7">
    <source>
        <dbReference type="EMBL" id="CAB4967136.1"/>
    </source>
</evidence>
<dbReference type="InterPro" id="IPR020610">
    <property type="entry name" value="Thiolase_AS"/>
</dbReference>
<dbReference type="PANTHER" id="PTHR18919">
    <property type="entry name" value="ACETYL-COA C-ACYLTRANSFERASE"/>
    <property type="match status" value="1"/>
</dbReference>
<dbReference type="CDD" id="cd00751">
    <property type="entry name" value="thiolase"/>
    <property type="match status" value="1"/>
</dbReference>
<dbReference type="InterPro" id="IPR016039">
    <property type="entry name" value="Thiolase-like"/>
</dbReference>
<dbReference type="PROSITE" id="PS00099">
    <property type="entry name" value="THIOLASE_3"/>
    <property type="match status" value="1"/>
</dbReference>
<protein>
    <submittedName>
        <fullName evidence="6">Unannotated protein</fullName>
    </submittedName>
</protein>
<sequence>MNSDYRPKTPTLIPMPGSYIIAGARTPIGKMSGALASFSAAELGGFAIAAALQRAGVQPHEVEHVIMGQVLMAGQGQVPSRQAAAKAGIPMSVPSISINKVCLSGLNSIYMADQMIASGEADIVIAGGMESMTNAPYLAMGARSGFRFGDVSLLDAIQKDGLWCAFDACLMGLGTDRYTEGNISRDVQDDLAMKSNQRAAAAIAAGKFFDEIVPVSIPQRKGDALIVDTDEGVRASTTMESLASLKPAFDKAGTITAGNASQISDAGSAIVMMSKRAAEKRGIKPLGEFVSYGMVAGPDNASLLHQPSRSILRALERAGKKVSDVDLFEINEAFAAVGIASMRELGISDDIVNVNGGAIALGHPIGMSGNRLALTLLHELKRRGGGMGAAALCGGGGQGDALVVRTI</sequence>
<evidence type="ECO:0000259" key="4">
    <source>
        <dbReference type="Pfam" id="PF00108"/>
    </source>
</evidence>
<dbReference type="InterPro" id="IPR002155">
    <property type="entry name" value="Thiolase"/>
</dbReference>
<dbReference type="InterPro" id="IPR020613">
    <property type="entry name" value="Thiolase_CS"/>
</dbReference>
<dbReference type="EMBL" id="CAFBNR010000084">
    <property type="protein sequence ID" value="CAB4967136.1"/>
    <property type="molecule type" value="Genomic_DNA"/>
</dbReference>
<dbReference type="GO" id="GO:0003988">
    <property type="term" value="F:acetyl-CoA C-acyltransferase activity"/>
    <property type="evidence" value="ECO:0007669"/>
    <property type="project" value="UniProtKB-ARBA"/>
</dbReference>
<dbReference type="PANTHER" id="PTHR18919:SF107">
    <property type="entry name" value="ACETYL-COA ACETYLTRANSFERASE, CYTOSOLIC"/>
    <property type="match status" value="1"/>
</dbReference>
<dbReference type="Pfam" id="PF00108">
    <property type="entry name" value="Thiolase_N"/>
    <property type="match status" value="1"/>
</dbReference>